<dbReference type="PIRSF" id="PIRSF006487">
    <property type="entry name" value="GcvT"/>
    <property type="match status" value="1"/>
</dbReference>
<evidence type="ECO:0000313" key="11">
    <source>
        <dbReference type="EMBL" id="SDH82003.1"/>
    </source>
</evidence>
<dbReference type="Gene3D" id="4.10.1250.10">
    <property type="entry name" value="Aminomethyltransferase fragment"/>
    <property type="match status" value="1"/>
</dbReference>
<evidence type="ECO:0000256" key="1">
    <source>
        <dbReference type="ARBA" id="ARBA00008609"/>
    </source>
</evidence>
<dbReference type="RefSeq" id="WP_092621642.1">
    <property type="nucleotide sequence ID" value="NZ_FNCV01000014.1"/>
</dbReference>
<dbReference type="OrthoDB" id="9774591at2"/>
<feature type="region of interest" description="Disordered" evidence="8">
    <location>
        <begin position="306"/>
        <end position="327"/>
    </location>
</feature>
<dbReference type="NCBIfam" id="NF010093">
    <property type="entry name" value="PRK13579.1"/>
    <property type="match status" value="1"/>
</dbReference>
<evidence type="ECO:0000256" key="2">
    <source>
        <dbReference type="ARBA" id="ARBA00012616"/>
    </source>
</evidence>
<dbReference type="GO" id="GO:0006546">
    <property type="term" value="P:glycine catabolic process"/>
    <property type="evidence" value="ECO:0007669"/>
    <property type="project" value="InterPro"/>
</dbReference>
<proteinExistence type="inferred from homology"/>
<gene>
    <name evidence="11" type="ORF">SAMN05421742_11430</name>
</gene>
<dbReference type="InterPro" id="IPR013977">
    <property type="entry name" value="GcvT_C"/>
</dbReference>
<dbReference type="InterPro" id="IPR006222">
    <property type="entry name" value="GCVT_N"/>
</dbReference>
<feature type="binding site" evidence="7">
    <location>
        <position position="214"/>
    </location>
    <ligand>
        <name>substrate</name>
    </ligand>
</feature>
<dbReference type="Gene3D" id="3.30.70.1400">
    <property type="entry name" value="Aminomethyltransferase beta-barrel domains"/>
    <property type="match status" value="1"/>
</dbReference>
<comment type="similarity">
    <text evidence="1">Belongs to the GcvT family.</text>
</comment>
<evidence type="ECO:0000313" key="12">
    <source>
        <dbReference type="Proteomes" id="UP000217076"/>
    </source>
</evidence>
<dbReference type="PANTHER" id="PTHR43757">
    <property type="entry name" value="AMINOMETHYLTRANSFERASE"/>
    <property type="match status" value="1"/>
</dbReference>
<dbReference type="AlphaFoldDB" id="A0A1G8FIM4"/>
<dbReference type="InterPro" id="IPR028896">
    <property type="entry name" value="GcvT/YgfZ/DmdA"/>
</dbReference>
<evidence type="ECO:0000256" key="6">
    <source>
        <dbReference type="ARBA" id="ARBA00047665"/>
    </source>
</evidence>
<dbReference type="Gene3D" id="2.40.30.110">
    <property type="entry name" value="Aminomethyltransferase beta-barrel domains"/>
    <property type="match status" value="1"/>
</dbReference>
<dbReference type="PANTHER" id="PTHR43757:SF2">
    <property type="entry name" value="AMINOMETHYLTRANSFERASE, MITOCHONDRIAL"/>
    <property type="match status" value="1"/>
</dbReference>
<organism evidence="11 12">
    <name type="scientific">Roseospirillum parvum</name>
    <dbReference type="NCBI Taxonomy" id="83401"/>
    <lineage>
        <taxon>Bacteria</taxon>
        <taxon>Pseudomonadati</taxon>
        <taxon>Pseudomonadota</taxon>
        <taxon>Alphaproteobacteria</taxon>
        <taxon>Rhodospirillales</taxon>
        <taxon>Rhodospirillaceae</taxon>
        <taxon>Roseospirillum</taxon>
    </lineage>
</organism>
<evidence type="ECO:0000256" key="5">
    <source>
        <dbReference type="ARBA" id="ARBA00031395"/>
    </source>
</evidence>
<dbReference type="InterPro" id="IPR029043">
    <property type="entry name" value="GcvT/YgfZ_C"/>
</dbReference>
<evidence type="ECO:0000256" key="4">
    <source>
        <dbReference type="ARBA" id="ARBA00022679"/>
    </source>
</evidence>
<comment type="catalytic activity">
    <reaction evidence="6">
        <text>N(6)-[(R)-S(8)-aminomethyldihydrolipoyl]-L-lysyl-[protein] + (6S)-5,6,7,8-tetrahydrofolate = N(6)-[(R)-dihydrolipoyl]-L-lysyl-[protein] + (6R)-5,10-methylene-5,6,7,8-tetrahydrofolate + NH4(+)</text>
        <dbReference type="Rhea" id="RHEA:16945"/>
        <dbReference type="Rhea" id="RHEA-COMP:10475"/>
        <dbReference type="Rhea" id="RHEA-COMP:10492"/>
        <dbReference type="ChEBI" id="CHEBI:15636"/>
        <dbReference type="ChEBI" id="CHEBI:28938"/>
        <dbReference type="ChEBI" id="CHEBI:57453"/>
        <dbReference type="ChEBI" id="CHEBI:83100"/>
        <dbReference type="ChEBI" id="CHEBI:83143"/>
        <dbReference type="EC" id="2.1.2.10"/>
    </reaction>
</comment>
<dbReference type="SUPFAM" id="SSF101790">
    <property type="entry name" value="Aminomethyltransferase beta-barrel domain"/>
    <property type="match status" value="1"/>
</dbReference>
<dbReference type="STRING" id="83401.SAMN05421742_11430"/>
<dbReference type="InterPro" id="IPR027266">
    <property type="entry name" value="TrmE/GcvT-like"/>
</dbReference>
<dbReference type="GO" id="GO:0005960">
    <property type="term" value="C:glycine cleavage complex"/>
    <property type="evidence" value="ECO:0007669"/>
    <property type="project" value="InterPro"/>
</dbReference>
<dbReference type="GO" id="GO:0004047">
    <property type="term" value="F:aminomethyltransferase activity"/>
    <property type="evidence" value="ECO:0007669"/>
    <property type="project" value="UniProtKB-EC"/>
</dbReference>
<evidence type="ECO:0000256" key="7">
    <source>
        <dbReference type="PIRSR" id="PIRSR006487-1"/>
    </source>
</evidence>
<dbReference type="NCBIfam" id="NF001567">
    <property type="entry name" value="PRK00389.1"/>
    <property type="match status" value="1"/>
</dbReference>
<dbReference type="InterPro" id="IPR006223">
    <property type="entry name" value="GcvT"/>
</dbReference>
<evidence type="ECO:0000259" key="9">
    <source>
        <dbReference type="Pfam" id="PF01571"/>
    </source>
</evidence>
<protein>
    <recommendedName>
        <fullName evidence="2">aminomethyltransferase</fullName>
        <ecNumber evidence="2">2.1.2.10</ecNumber>
    </recommendedName>
    <alternativeName>
        <fullName evidence="5">Glycine cleavage system T protein</fullName>
    </alternativeName>
</protein>
<keyword evidence="3" id="KW-0032">Aminotransferase</keyword>
<dbReference type="GO" id="GO:0008483">
    <property type="term" value="F:transaminase activity"/>
    <property type="evidence" value="ECO:0007669"/>
    <property type="project" value="UniProtKB-KW"/>
</dbReference>
<dbReference type="FunFam" id="3.30.70.1400:FF:000001">
    <property type="entry name" value="Aminomethyltransferase"/>
    <property type="match status" value="1"/>
</dbReference>
<keyword evidence="11" id="KW-0489">Methyltransferase</keyword>
<dbReference type="GO" id="GO:0032259">
    <property type="term" value="P:methylation"/>
    <property type="evidence" value="ECO:0007669"/>
    <property type="project" value="UniProtKB-KW"/>
</dbReference>
<reference evidence="12" key="1">
    <citation type="submission" date="2016-10" db="EMBL/GenBank/DDBJ databases">
        <authorList>
            <person name="Varghese N."/>
            <person name="Submissions S."/>
        </authorList>
    </citation>
    <scope>NUCLEOTIDE SEQUENCE [LARGE SCALE GENOMIC DNA]</scope>
    <source>
        <strain evidence="12">930I</strain>
    </source>
</reference>
<accession>A0A1G8FIM4</accession>
<dbReference type="Proteomes" id="UP000217076">
    <property type="component" value="Unassembled WGS sequence"/>
</dbReference>
<dbReference type="Pfam" id="PF01571">
    <property type="entry name" value="GCV_T"/>
    <property type="match status" value="1"/>
</dbReference>
<keyword evidence="4 11" id="KW-0808">Transferase</keyword>
<keyword evidence="12" id="KW-1185">Reference proteome</keyword>
<dbReference type="EMBL" id="FNCV01000014">
    <property type="protein sequence ID" value="SDH82003.1"/>
    <property type="molecule type" value="Genomic_DNA"/>
</dbReference>
<dbReference type="GO" id="GO:0008168">
    <property type="term" value="F:methyltransferase activity"/>
    <property type="evidence" value="ECO:0007669"/>
    <property type="project" value="UniProtKB-KW"/>
</dbReference>
<dbReference type="SUPFAM" id="SSF103025">
    <property type="entry name" value="Folate-binding domain"/>
    <property type="match status" value="1"/>
</dbReference>
<sequence>MVASADIPGANPTDLKSLPLAALHREHGARFAPFAGYEMPLQYPEGVLKEHLHARRAAALFDVSHMGQVRLHGLGADALLEELVVGDIQGLKPFRQRYTLFTDAAGGILDDLMVSRLPDPDGSGEHLFLVVNAANREADVAHLTDHLSPRGIEVDVLDDHALLALQGPAAAAVLARLAGRDLAEIPFMGAARLTVAGVPVLASRCGYTGEDGFELSIRADLAEPVARALLAEPEVAPAGLGARDSLRLEAGLCLHGADIDPTTTPIEADLAWTISPRRRREGGFPGAATIRRQLAEGVTRQRVGIRPQGGAPARAGTAILDPSGREVGRVTSGGFGPSAERPVAMGYVPPEMAEPDRPLVLLVRDKPRPARVAALPFVPHRFFRGK</sequence>
<evidence type="ECO:0000256" key="3">
    <source>
        <dbReference type="ARBA" id="ARBA00022576"/>
    </source>
</evidence>
<dbReference type="NCBIfam" id="TIGR00528">
    <property type="entry name" value="gcvT"/>
    <property type="match status" value="1"/>
</dbReference>
<dbReference type="EC" id="2.1.2.10" evidence="2"/>
<dbReference type="Pfam" id="PF08669">
    <property type="entry name" value="GCV_T_C"/>
    <property type="match status" value="1"/>
</dbReference>
<evidence type="ECO:0000256" key="8">
    <source>
        <dbReference type="SAM" id="MobiDB-lite"/>
    </source>
</evidence>
<dbReference type="Gene3D" id="3.30.1360.120">
    <property type="entry name" value="Probable tRNA modification gtpase trme, domain 1"/>
    <property type="match status" value="1"/>
</dbReference>
<feature type="domain" description="GCVT N-terminal" evidence="9">
    <location>
        <begin position="22"/>
        <end position="275"/>
    </location>
</feature>
<feature type="domain" description="Aminomethyltransferase C-terminal" evidence="10">
    <location>
        <begin position="300"/>
        <end position="378"/>
    </location>
</feature>
<name>A0A1G8FIM4_9PROT</name>
<evidence type="ECO:0000259" key="10">
    <source>
        <dbReference type="Pfam" id="PF08669"/>
    </source>
</evidence>